<dbReference type="InParanoid" id="A0A0C3F388"/>
<proteinExistence type="predicted"/>
<evidence type="ECO:0000313" key="2">
    <source>
        <dbReference type="Proteomes" id="UP000054166"/>
    </source>
</evidence>
<dbReference type="AlphaFoldDB" id="A0A0C3F388"/>
<dbReference type="HOGENOM" id="CLU_2705721_0_0_1"/>
<name>A0A0C3F388_PILCF</name>
<gene>
    <name evidence="1" type="ORF">PILCRDRAFT_823804</name>
</gene>
<sequence length="73" mass="8181">MAQFAKEPAARELDCGGQGGIENQSSLFRGVQRNNRLQCSLSMAETKRTETLNHSHSGPRWILPESGHLWDML</sequence>
<reference evidence="1 2" key="1">
    <citation type="submission" date="2014-04" db="EMBL/GenBank/DDBJ databases">
        <authorList>
            <consortium name="DOE Joint Genome Institute"/>
            <person name="Kuo A."/>
            <person name="Tarkka M."/>
            <person name="Buscot F."/>
            <person name="Kohler A."/>
            <person name="Nagy L.G."/>
            <person name="Floudas D."/>
            <person name="Copeland A."/>
            <person name="Barry K.W."/>
            <person name="Cichocki N."/>
            <person name="Veneault-Fourrey C."/>
            <person name="LaButti K."/>
            <person name="Lindquist E.A."/>
            <person name="Lipzen A."/>
            <person name="Lundell T."/>
            <person name="Morin E."/>
            <person name="Murat C."/>
            <person name="Sun H."/>
            <person name="Tunlid A."/>
            <person name="Henrissat B."/>
            <person name="Grigoriev I.V."/>
            <person name="Hibbett D.S."/>
            <person name="Martin F."/>
            <person name="Nordberg H.P."/>
            <person name="Cantor M.N."/>
            <person name="Hua S.X."/>
        </authorList>
    </citation>
    <scope>NUCLEOTIDE SEQUENCE [LARGE SCALE GENOMIC DNA]</scope>
    <source>
        <strain evidence="1 2">F 1598</strain>
    </source>
</reference>
<dbReference type="Proteomes" id="UP000054166">
    <property type="component" value="Unassembled WGS sequence"/>
</dbReference>
<dbReference type="EMBL" id="KN833011">
    <property type="protein sequence ID" value="KIM79215.1"/>
    <property type="molecule type" value="Genomic_DNA"/>
</dbReference>
<evidence type="ECO:0000313" key="1">
    <source>
        <dbReference type="EMBL" id="KIM79215.1"/>
    </source>
</evidence>
<keyword evidence="2" id="KW-1185">Reference proteome</keyword>
<accession>A0A0C3F388</accession>
<reference evidence="2" key="2">
    <citation type="submission" date="2015-01" db="EMBL/GenBank/DDBJ databases">
        <title>Evolutionary Origins and Diversification of the Mycorrhizal Mutualists.</title>
        <authorList>
            <consortium name="DOE Joint Genome Institute"/>
            <consortium name="Mycorrhizal Genomics Consortium"/>
            <person name="Kohler A."/>
            <person name="Kuo A."/>
            <person name="Nagy L.G."/>
            <person name="Floudas D."/>
            <person name="Copeland A."/>
            <person name="Barry K.W."/>
            <person name="Cichocki N."/>
            <person name="Veneault-Fourrey C."/>
            <person name="LaButti K."/>
            <person name="Lindquist E.A."/>
            <person name="Lipzen A."/>
            <person name="Lundell T."/>
            <person name="Morin E."/>
            <person name="Murat C."/>
            <person name="Riley R."/>
            <person name="Ohm R."/>
            <person name="Sun H."/>
            <person name="Tunlid A."/>
            <person name="Henrissat B."/>
            <person name="Grigoriev I.V."/>
            <person name="Hibbett D.S."/>
            <person name="Martin F."/>
        </authorList>
    </citation>
    <scope>NUCLEOTIDE SEQUENCE [LARGE SCALE GENOMIC DNA]</scope>
    <source>
        <strain evidence="2">F 1598</strain>
    </source>
</reference>
<organism evidence="1 2">
    <name type="scientific">Piloderma croceum (strain F 1598)</name>
    <dbReference type="NCBI Taxonomy" id="765440"/>
    <lineage>
        <taxon>Eukaryota</taxon>
        <taxon>Fungi</taxon>
        <taxon>Dikarya</taxon>
        <taxon>Basidiomycota</taxon>
        <taxon>Agaricomycotina</taxon>
        <taxon>Agaricomycetes</taxon>
        <taxon>Agaricomycetidae</taxon>
        <taxon>Atheliales</taxon>
        <taxon>Atheliaceae</taxon>
        <taxon>Piloderma</taxon>
    </lineage>
</organism>
<protein>
    <submittedName>
        <fullName evidence="1">Uncharacterized protein</fullName>
    </submittedName>
</protein>